<name>L9L1Y0_TUPCH</name>
<dbReference type="AlphaFoldDB" id="L9L1Y0"/>
<gene>
    <name evidence="2" type="ORF">TREES_T100011712</name>
</gene>
<reference evidence="3" key="1">
    <citation type="submission" date="2012-07" db="EMBL/GenBank/DDBJ databases">
        <title>Genome of the Chinese tree shrew, a rising model animal genetically related to primates.</title>
        <authorList>
            <person name="Zhang G."/>
            <person name="Fan Y."/>
            <person name="Yao Y."/>
            <person name="Huang Z."/>
        </authorList>
    </citation>
    <scope>NUCLEOTIDE SEQUENCE [LARGE SCALE GENOMIC DNA]</scope>
</reference>
<feature type="region of interest" description="Disordered" evidence="1">
    <location>
        <begin position="129"/>
        <end position="161"/>
    </location>
</feature>
<keyword evidence="3" id="KW-1185">Reference proteome</keyword>
<organism evidence="2 3">
    <name type="scientific">Tupaia chinensis</name>
    <name type="common">Chinese tree shrew</name>
    <name type="synonym">Tupaia belangeri chinensis</name>
    <dbReference type="NCBI Taxonomy" id="246437"/>
    <lineage>
        <taxon>Eukaryota</taxon>
        <taxon>Metazoa</taxon>
        <taxon>Chordata</taxon>
        <taxon>Craniata</taxon>
        <taxon>Vertebrata</taxon>
        <taxon>Euteleostomi</taxon>
        <taxon>Mammalia</taxon>
        <taxon>Eutheria</taxon>
        <taxon>Euarchontoglires</taxon>
        <taxon>Scandentia</taxon>
        <taxon>Tupaiidae</taxon>
        <taxon>Tupaia</taxon>
    </lineage>
</organism>
<reference evidence="3" key="2">
    <citation type="journal article" date="2013" name="Nat. Commun.">
        <title>Genome of the Chinese tree shrew.</title>
        <authorList>
            <person name="Fan Y."/>
            <person name="Huang Z.Y."/>
            <person name="Cao C.C."/>
            <person name="Chen C.S."/>
            <person name="Chen Y.X."/>
            <person name="Fan D.D."/>
            <person name="He J."/>
            <person name="Hou H.L."/>
            <person name="Hu L."/>
            <person name="Hu X.T."/>
            <person name="Jiang X.T."/>
            <person name="Lai R."/>
            <person name="Lang Y.S."/>
            <person name="Liang B."/>
            <person name="Liao S.G."/>
            <person name="Mu D."/>
            <person name="Ma Y.Y."/>
            <person name="Niu Y.Y."/>
            <person name="Sun X.Q."/>
            <person name="Xia J.Q."/>
            <person name="Xiao J."/>
            <person name="Xiong Z.Q."/>
            <person name="Xu L."/>
            <person name="Yang L."/>
            <person name="Zhang Y."/>
            <person name="Zhao W."/>
            <person name="Zhao X.D."/>
            <person name="Zheng Y.T."/>
            <person name="Zhou J.M."/>
            <person name="Zhu Y.B."/>
            <person name="Zhang G.J."/>
            <person name="Wang J."/>
            <person name="Yao Y.G."/>
        </authorList>
    </citation>
    <scope>NUCLEOTIDE SEQUENCE [LARGE SCALE GENOMIC DNA]</scope>
</reference>
<dbReference type="EMBL" id="KB320558">
    <property type="protein sequence ID" value="ELW68769.1"/>
    <property type="molecule type" value="Genomic_DNA"/>
</dbReference>
<dbReference type="Proteomes" id="UP000011518">
    <property type="component" value="Unassembled WGS sequence"/>
</dbReference>
<evidence type="ECO:0000313" key="2">
    <source>
        <dbReference type="EMBL" id="ELW68769.1"/>
    </source>
</evidence>
<protein>
    <submittedName>
        <fullName evidence="2">Uncharacterized protein</fullName>
    </submittedName>
</protein>
<evidence type="ECO:0000256" key="1">
    <source>
        <dbReference type="SAM" id="MobiDB-lite"/>
    </source>
</evidence>
<accession>L9L1Y0</accession>
<feature type="compositionally biased region" description="Basic and acidic residues" evidence="1">
    <location>
        <begin position="143"/>
        <end position="152"/>
    </location>
</feature>
<proteinExistence type="predicted"/>
<dbReference type="InParanoid" id="L9L1Y0"/>
<evidence type="ECO:0000313" key="3">
    <source>
        <dbReference type="Proteomes" id="UP000011518"/>
    </source>
</evidence>
<sequence length="161" mass="17695">MTAGEAKPFRQTSQWVVKSEVARTVRVIHPMVTIRGQQDGPSLSSSACNWPLFHFLLTHRRGQEQRGENISGIHGVRSFAASVTCHHPLNNATMQGLVGNSCEAMVRMGQGHGKLHLQVSDSPISAIREHLPDSRSRQAPCDTDSRKCETRASEGSAPFRL</sequence>